<dbReference type="EMBL" id="JBFXLS010000142">
    <property type="protein sequence ID" value="KAL2813494.1"/>
    <property type="molecule type" value="Genomic_DNA"/>
</dbReference>
<evidence type="ECO:0000256" key="1">
    <source>
        <dbReference type="SAM" id="SignalP"/>
    </source>
</evidence>
<evidence type="ECO:0008006" key="4">
    <source>
        <dbReference type="Google" id="ProtNLM"/>
    </source>
</evidence>
<sequence>MAARSGLNALLHSFRLLRAIAVYVQHPSDRRSRATQSLVYPVCSSVGLQVLSDFRNLQHNFKISFTPQALNRLVDEAMRHIRQGSGCSDI</sequence>
<accession>A0ABR4HE96</accession>
<protein>
    <recommendedName>
        <fullName evidence="4">Secreted protein</fullName>
    </recommendedName>
</protein>
<dbReference type="Proteomes" id="UP001610335">
    <property type="component" value="Unassembled WGS sequence"/>
</dbReference>
<keyword evidence="1" id="KW-0732">Signal</keyword>
<reference evidence="2 3" key="1">
    <citation type="submission" date="2024-07" db="EMBL/GenBank/DDBJ databases">
        <title>Section-level genome sequencing and comparative genomics of Aspergillus sections Usti and Cavernicolus.</title>
        <authorList>
            <consortium name="Lawrence Berkeley National Laboratory"/>
            <person name="Nybo J.L."/>
            <person name="Vesth T.C."/>
            <person name="Theobald S."/>
            <person name="Frisvad J.C."/>
            <person name="Larsen T.O."/>
            <person name="Kjaerboelling I."/>
            <person name="Rothschild-Mancinelli K."/>
            <person name="Lyhne E.K."/>
            <person name="Kogle M.E."/>
            <person name="Barry K."/>
            <person name="Clum A."/>
            <person name="Na H."/>
            <person name="Ledsgaard L."/>
            <person name="Lin J."/>
            <person name="Lipzen A."/>
            <person name="Kuo A."/>
            <person name="Riley R."/>
            <person name="Mondo S."/>
            <person name="LaButti K."/>
            <person name="Haridas S."/>
            <person name="Pangalinan J."/>
            <person name="Salamov A.A."/>
            <person name="Simmons B.A."/>
            <person name="Magnuson J.K."/>
            <person name="Chen J."/>
            <person name="Drula E."/>
            <person name="Henrissat B."/>
            <person name="Wiebenga A."/>
            <person name="Lubbers R.J."/>
            <person name="Gomes A.C."/>
            <person name="Makela M.R."/>
            <person name="Stajich J."/>
            <person name="Grigoriev I.V."/>
            <person name="Mortensen U.H."/>
            <person name="De vries R.P."/>
            <person name="Baker S.E."/>
            <person name="Andersen M.R."/>
        </authorList>
    </citation>
    <scope>NUCLEOTIDE SEQUENCE [LARGE SCALE GENOMIC DNA]</scope>
    <source>
        <strain evidence="2 3">CBS 600.67</strain>
    </source>
</reference>
<evidence type="ECO:0000313" key="3">
    <source>
        <dbReference type="Proteomes" id="UP001610335"/>
    </source>
</evidence>
<proteinExistence type="predicted"/>
<feature type="signal peptide" evidence="1">
    <location>
        <begin position="1"/>
        <end position="21"/>
    </location>
</feature>
<comment type="caution">
    <text evidence="2">The sequence shown here is derived from an EMBL/GenBank/DDBJ whole genome shotgun (WGS) entry which is preliminary data.</text>
</comment>
<evidence type="ECO:0000313" key="2">
    <source>
        <dbReference type="EMBL" id="KAL2813494.1"/>
    </source>
</evidence>
<feature type="chain" id="PRO_5046228968" description="Secreted protein" evidence="1">
    <location>
        <begin position="22"/>
        <end position="90"/>
    </location>
</feature>
<gene>
    <name evidence="2" type="ORF">BDW59DRAFT_154781</name>
</gene>
<name>A0ABR4HE96_9EURO</name>
<organism evidence="2 3">
    <name type="scientific">Aspergillus cavernicola</name>
    <dbReference type="NCBI Taxonomy" id="176166"/>
    <lineage>
        <taxon>Eukaryota</taxon>
        <taxon>Fungi</taxon>
        <taxon>Dikarya</taxon>
        <taxon>Ascomycota</taxon>
        <taxon>Pezizomycotina</taxon>
        <taxon>Eurotiomycetes</taxon>
        <taxon>Eurotiomycetidae</taxon>
        <taxon>Eurotiales</taxon>
        <taxon>Aspergillaceae</taxon>
        <taxon>Aspergillus</taxon>
        <taxon>Aspergillus subgen. Nidulantes</taxon>
    </lineage>
</organism>
<keyword evidence="3" id="KW-1185">Reference proteome</keyword>